<dbReference type="SUPFAM" id="SSF57701">
    <property type="entry name" value="Zn2/Cys6 DNA-binding domain"/>
    <property type="match status" value="1"/>
</dbReference>
<dbReference type="CDD" id="cd00067">
    <property type="entry name" value="GAL4"/>
    <property type="match status" value="1"/>
</dbReference>
<feature type="compositionally biased region" description="Polar residues" evidence="6">
    <location>
        <begin position="7"/>
        <end position="28"/>
    </location>
</feature>
<dbReference type="SMART" id="SM00066">
    <property type="entry name" value="GAL4"/>
    <property type="match status" value="1"/>
</dbReference>
<proteinExistence type="predicted"/>
<dbReference type="GO" id="GO:0008270">
    <property type="term" value="F:zinc ion binding"/>
    <property type="evidence" value="ECO:0007669"/>
    <property type="project" value="InterPro"/>
</dbReference>
<evidence type="ECO:0000256" key="1">
    <source>
        <dbReference type="ARBA" id="ARBA00004123"/>
    </source>
</evidence>
<keyword evidence="9" id="KW-1185">Reference proteome</keyword>
<keyword evidence="2" id="KW-0479">Metal-binding</keyword>
<comment type="subcellular location">
    <subcellularLocation>
        <location evidence="1">Nucleus</location>
    </subcellularLocation>
</comment>
<keyword evidence="4" id="KW-0804">Transcription</keyword>
<dbReference type="PROSITE" id="PS50048">
    <property type="entry name" value="ZN2_CY6_FUNGAL_2"/>
    <property type="match status" value="1"/>
</dbReference>
<reference evidence="8 9" key="1">
    <citation type="submission" date="2016-03" db="EMBL/GenBank/DDBJ databases">
        <title>Choanephora cucurbitarum.</title>
        <authorList>
            <person name="Min B."/>
            <person name="Park H."/>
            <person name="Park J.-H."/>
            <person name="Shin H.-D."/>
            <person name="Choi I.-G."/>
        </authorList>
    </citation>
    <scope>NUCLEOTIDE SEQUENCE [LARGE SCALE GENOMIC DNA]</scope>
    <source>
        <strain evidence="8 9">KUS-F28377</strain>
    </source>
</reference>
<dbReference type="Proteomes" id="UP000093000">
    <property type="component" value="Unassembled WGS sequence"/>
</dbReference>
<dbReference type="EMBL" id="LUGH01000355">
    <property type="protein sequence ID" value="OBZ85820.1"/>
    <property type="molecule type" value="Genomic_DNA"/>
</dbReference>
<keyword evidence="3" id="KW-0805">Transcription regulation</keyword>
<evidence type="ECO:0000313" key="9">
    <source>
        <dbReference type="Proteomes" id="UP000093000"/>
    </source>
</evidence>
<feature type="domain" description="Zn(2)-C6 fungal-type" evidence="7">
    <location>
        <begin position="43"/>
        <end position="73"/>
    </location>
</feature>
<comment type="caution">
    <text evidence="8">The sequence shown here is derived from an EMBL/GenBank/DDBJ whole genome shotgun (WGS) entry which is preliminary data.</text>
</comment>
<organism evidence="8 9">
    <name type="scientific">Choanephora cucurbitarum</name>
    <dbReference type="NCBI Taxonomy" id="101091"/>
    <lineage>
        <taxon>Eukaryota</taxon>
        <taxon>Fungi</taxon>
        <taxon>Fungi incertae sedis</taxon>
        <taxon>Mucoromycota</taxon>
        <taxon>Mucoromycotina</taxon>
        <taxon>Mucoromycetes</taxon>
        <taxon>Mucorales</taxon>
        <taxon>Mucorineae</taxon>
        <taxon>Choanephoraceae</taxon>
        <taxon>Choanephoroideae</taxon>
        <taxon>Choanephora</taxon>
    </lineage>
</organism>
<evidence type="ECO:0000313" key="8">
    <source>
        <dbReference type="EMBL" id="OBZ85820.1"/>
    </source>
</evidence>
<dbReference type="PROSITE" id="PS00463">
    <property type="entry name" value="ZN2_CY6_FUNGAL_1"/>
    <property type="match status" value="1"/>
</dbReference>
<evidence type="ECO:0000256" key="3">
    <source>
        <dbReference type="ARBA" id="ARBA00023015"/>
    </source>
</evidence>
<dbReference type="STRING" id="101091.A0A1C7N9U0"/>
<dbReference type="GO" id="GO:0005634">
    <property type="term" value="C:nucleus"/>
    <property type="evidence" value="ECO:0007669"/>
    <property type="project" value="UniProtKB-SubCell"/>
</dbReference>
<protein>
    <recommendedName>
        <fullName evidence="7">Zn(2)-C6 fungal-type domain-containing protein</fullName>
    </recommendedName>
</protein>
<dbReference type="InterPro" id="IPR050815">
    <property type="entry name" value="TF_fung"/>
</dbReference>
<dbReference type="InParanoid" id="A0A1C7N9U0"/>
<evidence type="ECO:0000256" key="2">
    <source>
        <dbReference type="ARBA" id="ARBA00022723"/>
    </source>
</evidence>
<dbReference type="InterPro" id="IPR036864">
    <property type="entry name" value="Zn2-C6_fun-type_DNA-bd_sf"/>
</dbReference>
<dbReference type="Gene3D" id="4.10.240.10">
    <property type="entry name" value="Zn(2)-C6 fungal-type DNA-binding domain"/>
    <property type="match status" value="1"/>
</dbReference>
<evidence type="ECO:0000256" key="5">
    <source>
        <dbReference type="ARBA" id="ARBA00023242"/>
    </source>
</evidence>
<accession>A0A1C7N9U0</accession>
<dbReference type="InterPro" id="IPR001138">
    <property type="entry name" value="Zn2Cys6_DnaBD"/>
</dbReference>
<dbReference type="PANTHER" id="PTHR47338">
    <property type="entry name" value="ZN(II)2CYS6 TRANSCRIPTION FACTOR (EUROFUNG)-RELATED"/>
    <property type="match status" value="1"/>
</dbReference>
<evidence type="ECO:0000256" key="4">
    <source>
        <dbReference type="ARBA" id="ARBA00023163"/>
    </source>
</evidence>
<feature type="region of interest" description="Disordered" evidence="6">
    <location>
        <begin position="1"/>
        <end position="37"/>
    </location>
</feature>
<dbReference type="PANTHER" id="PTHR47338:SF5">
    <property type="entry name" value="ZN(II)2CYS6 TRANSCRIPTION FACTOR (EUROFUNG)"/>
    <property type="match status" value="1"/>
</dbReference>
<name>A0A1C7N9U0_9FUNG</name>
<dbReference type="Pfam" id="PF00172">
    <property type="entry name" value="Zn_clus"/>
    <property type="match status" value="1"/>
</dbReference>
<sequence>MKKANVTPDTLQTSSHPKQRNIDINPNETRMRSSTKRPRAPIACFRCHHKKVRCDGIHPNCTRCLSTGVLCAYPSSRRSRTTQPANVDPFIDNLSQLEARIRQIEADLESQQTMIESIINSSSIPSNQESILSTTSEAKSKLLKIGIEVQESRSILAQMRLKGEQRISKSRRDAAAAAAAATSVSVAANNTHLNKRLSNQEEEKSKFTIGHNTGRQQSNTKFNCNISYNESKSFQTSYIQANSTDTKSARTNSSLYFQGMMLGSSAEFLRPYDTTPSNPTMNWSMFDQDESKSSGHHESIALVNTSPHTALVTNSNMQSISSDLYDHSALSLLDSSKDMTSMVINSIISTPSSTRSSSLASSIGFPVAVQPSNSTNSTSSNMTGASSATSYSPLDSSDNILTFNMEDVLFGSSHHGHQDIQTLPNNNPIWFYPTS</sequence>
<evidence type="ECO:0000256" key="6">
    <source>
        <dbReference type="SAM" id="MobiDB-lite"/>
    </source>
</evidence>
<evidence type="ECO:0000259" key="7">
    <source>
        <dbReference type="PROSITE" id="PS50048"/>
    </source>
</evidence>
<dbReference type="GO" id="GO:0000981">
    <property type="term" value="F:DNA-binding transcription factor activity, RNA polymerase II-specific"/>
    <property type="evidence" value="ECO:0007669"/>
    <property type="project" value="InterPro"/>
</dbReference>
<dbReference type="OrthoDB" id="39175at2759"/>
<gene>
    <name evidence="8" type="ORF">A0J61_06125</name>
</gene>
<keyword evidence="5" id="KW-0539">Nucleus</keyword>
<dbReference type="AlphaFoldDB" id="A0A1C7N9U0"/>